<proteinExistence type="predicted"/>
<evidence type="ECO:0000313" key="2">
    <source>
        <dbReference type="EMBL" id="KAH9645887.1"/>
    </source>
</evidence>
<dbReference type="Pfam" id="PF18701">
    <property type="entry name" value="DUF5641"/>
    <property type="match status" value="1"/>
</dbReference>
<dbReference type="PANTHER" id="PTHR47331">
    <property type="entry name" value="PHD-TYPE DOMAIN-CONTAINING PROTEIN"/>
    <property type="match status" value="1"/>
</dbReference>
<dbReference type="EMBL" id="JACEFF010000008">
    <property type="protein sequence ID" value="KAH9645887.1"/>
    <property type="molecule type" value="Genomic_DNA"/>
</dbReference>
<evidence type="ECO:0000259" key="1">
    <source>
        <dbReference type="Pfam" id="PF18701"/>
    </source>
</evidence>
<evidence type="ECO:0000313" key="3">
    <source>
        <dbReference type="Proteomes" id="UP000814243"/>
    </source>
</evidence>
<gene>
    <name evidence="2" type="ORF">HF086_010086</name>
</gene>
<dbReference type="AlphaFoldDB" id="A0A922SPE5"/>
<comment type="caution">
    <text evidence="2">The sequence shown here is derived from an EMBL/GenBank/DDBJ whole genome shotgun (WGS) entry which is preliminary data.</text>
</comment>
<dbReference type="Proteomes" id="UP000814243">
    <property type="component" value="Unassembled WGS sequence"/>
</dbReference>
<dbReference type="InterPro" id="IPR040676">
    <property type="entry name" value="DUF5641"/>
</dbReference>
<name>A0A922SPE5_SPOEX</name>
<feature type="domain" description="DUF5641" evidence="1">
    <location>
        <begin position="2"/>
        <end position="82"/>
    </location>
</feature>
<sequence>MFWKRWAKEYVAELQTRTKWKTRHQSIAINQLALIKDENLPPLKWNLGRVIRIHPGADGIARVADLMTSSGIIRRAFSKICPYQYHQQLMRPTSCLVNLVGTYCFQGRGHVTGNAIYWHNKGQLMV</sequence>
<reference evidence="2" key="1">
    <citation type="journal article" date="2021" name="G3 (Bethesda)">
        <title>Genome and transcriptome analysis of the beet armyworm Spodoptera exigua reveals targets for pest control. .</title>
        <authorList>
            <person name="Simon S."/>
            <person name="Breeschoten T."/>
            <person name="Jansen H.J."/>
            <person name="Dirks R.P."/>
            <person name="Schranz M.E."/>
            <person name="Ros V.I.D."/>
        </authorList>
    </citation>
    <scope>NUCLEOTIDE SEQUENCE</scope>
    <source>
        <strain evidence="2">TB_SE_WUR_2020</strain>
    </source>
</reference>
<accession>A0A922SPE5</accession>
<protein>
    <recommendedName>
        <fullName evidence="1">DUF5641 domain-containing protein</fullName>
    </recommendedName>
</protein>
<organism evidence="2 3">
    <name type="scientific">Spodoptera exigua</name>
    <name type="common">Beet armyworm</name>
    <name type="synonym">Noctua fulgens</name>
    <dbReference type="NCBI Taxonomy" id="7107"/>
    <lineage>
        <taxon>Eukaryota</taxon>
        <taxon>Metazoa</taxon>
        <taxon>Ecdysozoa</taxon>
        <taxon>Arthropoda</taxon>
        <taxon>Hexapoda</taxon>
        <taxon>Insecta</taxon>
        <taxon>Pterygota</taxon>
        <taxon>Neoptera</taxon>
        <taxon>Endopterygota</taxon>
        <taxon>Lepidoptera</taxon>
        <taxon>Glossata</taxon>
        <taxon>Ditrysia</taxon>
        <taxon>Noctuoidea</taxon>
        <taxon>Noctuidae</taxon>
        <taxon>Amphipyrinae</taxon>
        <taxon>Spodoptera</taxon>
    </lineage>
</organism>